<evidence type="ECO:0008006" key="3">
    <source>
        <dbReference type="Google" id="ProtNLM"/>
    </source>
</evidence>
<dbReference type="EMBL" id="JAFBEC010000009">
    <property type="protein sequence ID" value="MBM7634046.1"/>
    <property type="molecule type" value="Genomic_DNA"/>
</dbReference>
<evidence type="ECO:0000313" key="1">
    <source>
        <dbReference type="EMBL" id="MBM7634046.1"/>
    </source>
</evidence>
<sequence length="123" mass="14048">MEIKTPVLTKEQADMVERIKEEKDINYALERHADETRSWTSFNVGLNALRIDELAIALIHGYEVEQTAEERLAEYYKEYKGIIESPIYNLQDKIFAGGVVSAINAMLNIESRSIQGINKEANE</sequence>
<evidence type="ECO:0000313" key="2">
    <source>
        <dbReference type="Proteomes" id="UP000741863"/>
    </source>
</evidence>
<dbReference type="Proteomes" id="UP000741863">
    <property type="component" value="Unassembled WGS sequence"/>
</dbReference>
<gene>
    <name evidence="1" type="ORF">JOD17_003146</name>
</gene>
<name>A0ABS2PFB1_9BACL</name>
<dbReference type="RefSeq" id="WP_204698791.1">
    <property type="nucleotide sequence ID" value="NZ_JAFBEC010000009.1"/>
</dbReference>
<reference evidence="1 2" key="1">
    <citation type="submission" date="2021-01" db="EMBL/GenBank/DDBJ databases">
        <title>Genomic Encyclopedia of Type Strains, Phase IV (KMG-IV): sequencing the most valuable type-strain genomes for metagenomic binning, comparative biology and taxonomic classification.</title>
        <authorList>
            <person name="Goeker M."/>
        </authorList>
    </citation>
    <scope>NUCLEOTIDE SEQUENCE [LARGE SCALE GENOMIC DNA]</scope>
    <source>
        <strain evidence="1 2">DSM 25540</strain>
    </source>
</reference>
<organism evidence="1 2">
    <name type="scientific">Geomicrobium sediminis</name>
    <dbReference type="NCBI Taxonomy" id="1347788"/>
    <lineage>
        <taxon>Bacteria</taxon>
        <taxon>Bacillati</taxon>
        <taxon>Bacillota</taxon>
        <taxon>Bacilli</taxon>
        <taxon>Bacillales</taxon>
        <taxon>Geomicrobium</taxon>
    </lineage>
</organism>
<proteinExistence type="predicted"/>
<accession>A0ABS2PFB1</accession>
<keyword evidence="2" id="KW-1185">Reference proteome</keyword>
<protein>
    <recommendedName>
        <fullName evidence="3">Phage protein</fullName>
    </recommendedName>
</protein>
<comment type="caution">
    <text evidence="1">The sequence shown here is derived from an EMBL/GenBank/DDBJ whole genome shotgun (WGS) entry which is preliminary data.</text>
</comment>